<feature type="chain" id="PRO_5016039753" evidence="1">
    <location>
        <begin position="31"/>
        <end position="466"/>
    </location>
</feature>
<organism evidence="2 3">
    <name type="scientific">Rhodanobacter denitrificans</name>
    <dbReference type="NCBI Taxonomy" id="666685"/>
    <lineage>
        <taxon>Bacteria</taxon>
        <taxon>Pseudomonadati</taxon>
        <taxon>Pseudomonadota</taxon>
        <taxon>Gammaproteobacteria</taxon>
        <taxon>Lysobacterales</taxon>
        <taxon>Rhodanobacteraceae</taxon>
        <taxon>Rhodanobacter</taxon>
    </lineage>
</organism>
<dbReference type="AlphaFoldDB" id="A0A2W5KDI7"/>
<protein>
    <submittedName>
        <fullName evidence="2">Uncharacterized protein</fullName>
    </submittedName>
</protein>
<gene>
    <name evidence="2" type="ORF">DI564_11445</name>
</gene>
<evidence type="ECO:0000256" key="1">
    <source>
        <dbReference type="SAM" id="SignalP"/>
    </source>
</evidence>
<proteinExistence type="predicted"/>
<sequence length="466" mass="50470">MPMLRRPFLIAVLCRAAALACLWAAATAHAGEAPRYDEEPVLEAATLVPPERLSGPGFTVDSHVEIRGYMAHFTLDTPAGPLQAQSVEILAEREDELPVLFALDRLTRSEAFTRTAGGTLGGTARAVGNVVLHPIETLRGLPAGVARFFAAPFVKLGRQAQSLSDRVAREWGTAGEKYPAADGPMTDARPARGERRERAWYGGAGAEAGRELKRQVEYGQAKREIARQLGVDPYTSNPYLHDQLDRLAWAGVGGRLSAGALLGGIGGTAAIATTMQIDTAVWSLDGDALRARNEERFGAWCADDLLVRQFLRRGAFTPTFHGRMLESLAALRPVAGGDALLELAMTARSELEARFVVNALRLLAADPTIDAGRGRLLTIGAGLAWQRADGSLLLPLPVDYLSWTPEVETFFDRPDFRVRDKTVLIAGQATPRVRRGLTERGWGLELFVRWPGAPQRASESEPAPLD</sequence>
<dbReference type="Proteomes" id="UP000249046">
    <property type="component" value="Unassembled WGS sequence"/>
</dbReference>
<dbReference type="EMBL" id="QFPO01000009">
    <property type="protein sequence ID" value="PZQ13498.1"/>
    <property type="molecule type" value="Genomic_DNA"/>
</dbReference>
<evidence type="ECO:0000313" key="2">
    <source>
        <dbReference type="EMBL" id="PZQ13498.1"/>
    </source>
</evidence>
<feature type="signal peptide" evidence="1">
    <location>
        <begin position="1"/>
        <end position="30"/>
    </location>
</feature>
<comment type="caution">
    <text evidence="2">The sequence shown here is derived from an EMBL/GenBank/DDBJ whole genome shotgun (WGS) entry which is preliminary data.</text>
</comment>
<name>A0A2W5KDI7_9GAMM</name>
<accession>A0A2W5KDI7</accession>
<reference evidence="2 3" key="1">
    <citation type="submission" date="2017-08" db="EMBL/GenBank/DDBJ databases">
        <title>Infants hospitalized years apart are colonized by the same room-sourced microbial strains.</title>
        <authorList>
            <person name="Brooks B."/>
            <person name="Olm M.R."/>
            <person name="Firek B.A."/>
            <person name="Baker R."/>
            <person name="Thomas B.C."/>
            <person name="Morowitz M.J."/>
            <person name="Banfield J.F."/>
        </authorList>
    </citation>
    <scope>NUCLEOTIDE SEQUENCE [LARGE SCALE GENOMIC DNA]</scope>
    <source>
        <strain evidence="2">S2_005_003_R2_42</strain>
    </source>
</reference>
<evidence type="ECO:0000313" key="3">
    <source>
        <dbReference type="Proteomes" id="UP000249046"/>
    </source>
</evidence>
<keyword evidence="1" id="KW-0732">Signal</keyword>